<feature type="region of interest" description="Disordered" evidence="1">
    <location>
        <begin position="1"/>
        <end position="41"/>
    </location>
</feature>
<evidence type="ECO:0000313" key="2">
    <source>
        <dbReference type="EMBL" id="GIM45251.1"/>
    </source>
</evidence>
<sequence>MENVPDIGGPVDPYNPDDNSTDDTPNSDTSGGLPSKENLEKVIPVTLGKSPGTLGRSGSLTNQSWEEYTIKLKVILYHNGEKHDLTPYVLQIKTSMQLGQPSGRFALLLSFQMRWDLYVQPQDYVEIYFGRYSDPPPIIMRGLVSNVRRTRIVDQSGKVHRAITINGQNFGKIWENYTIQYLVQEPGQTLAGTDVDQAVGNLMAAMLTENYGIGNTKDLTISNADLIQGIVDKMLNPQLKALQQVIPQIPLLQTSIKVLSDYQIPNMQIQSQQGNVWSLLEQFGNKPWCEWFIDDFDDGPIVIYRNTPFKKKGGTLALSESLPDWRYFKHLYISDADIIEEDVGKTDSEAFSYFFTYPTQQANMQDDPKARIIGFQPLSIEQESDTTNITNPHVDFNNLYRYGFKDIQIASNSIPIGSDTSYIQQSLKMNQWLVNCFSWTQDMLNGTIRMKGNENMRIGRYFTNTSTKEEYYIESVDHEVTISQIESLGNDGMYSFQTTVGVTRGRRIV</sequence>
<gene>
    <name evidence="2" type="ORF">DNHGIG_08000</name>
</gene>
<accession>A0AAV4LC10</accession>
<dbReference type="RefSeq" id="WP_282198468.1">
    <property type="nucleotide sequence ID" value="NZ_BOQE01000001.1"/>
</dbReference>
<reference evidence="2" key="1">
    <citation type="journal article" date="2023" name="Int. J. Syst. Evol. Microbiol.">
        <title>Collibacillus ludicampi gen. nov., sp. nov., a new soil bacterium of the family Alicyclobacillaceae.</title>
        <authorList>
            <person name="Jojima T."/>
            <person name="Ioku Y."/>
            <person name="Fukuta Y."/>
            <person name="Shirasaka N."/>
            <person name="Matsumura Y."/>
            <person name="Mori M."/>
        </authorList>
    </citation>
    <scope>NUCLEOTIDE SEQUENCE</scope>
    <source>
        <strain evidence="2">TP075</strain>
    </source>
</reference>
<proteinExistence type="predicted"/>
<dbReference type="Proteomes" id="UP001057291">
    <property type="component" value="Unassembled WGS sequence"/>
</dbReference>
<dbReference type="AlphaFoldDB" id="A0AAV4LC10"/>
<name>A0AAV4LC10_9BACL</name>
<keyword evidence="3" id="KW-1185">Reference proteome</keyword>
<feature type="compositionally biased region" description="Low complexity" evidence="1">
    <location>
        <begin position="12"/>
        <end position="30"/>
    </location>
</feature>
<organism evidence="2 3">
    <name type="scientific">Collibacillus ludicampi</name>
    <dbReference type="NCBI Taxonomy" id="2771369"/>
    <lineage>
        <taxon>Bacteria</taxon>
        <taxon>Bacillati</taxon>
        <taxon>Bacillota</taxon>
        <taxon>Bacilli</taxon>
        <taxon>Bacillales</taxon>
        <taxon>Alicyclobacillaceae</taxon>
        <taxon>Collibacillus</taxon>
    </lineage>
</organism>
<comment type="caution">
    <text evidence="2">The sequence shown here is derived from an EMBL/GenBank/DDBJ whole genome shotgun (WGS) entry which is preliminary data.</text>
</comment>
<evidence type="ECO:0000256" key="1">
    <source>
        <dbReference type="SAM" id="MobiDB-lite"/>
    </source>
</evidence>
<evidence type="ECO:0000313" key="3">
    <source>
        <dbReference type="Proteomes" id="UP001057291"/>
    </source>
</evidence>
<protein>
    <submittedName>
        <fullName evidence="2">Uncharacterized protein</fullName>
    </submittedName>
</protein>
<dbReference type="EMBL" id="BOQE01000001">
    <property type="protein sequence ID" value="GIM45251.1"/>
    <property type="molecule type" value="Genomic_DNA"/>
</dbReference>